<dbReference type="RefSeq" id="WP_224608680.1">
    <property type="nucleotide sequence ID" value="NZ_JAIQXV010000009.1"/>
</dbReference>
<organism evidence="4 5">
    <name type="scientific">Deinococcus multiflagellatus</name>
    <dbReference type="NCBI Taxonomy" id="1656887"/>
    <lineage>
        <taxon>Bacteria</taxon>
        <taxon>Thermotogati</taxon>
        <taxon>Deinococcota</taxon>
        <taxon>Deinococci</taxon>
        <taxon>Deinococcales</taxon>
        <taxon>Deinococcaceae</taxon>
        <taxon>Deinococcus</taxon>
    </lineage>
</organism>
<evidence type="ECO:0000259" key="3">
    <source>
        <dbReference type="PROSITE" id="PS50110"/>
    </source>
</evidence>
<dbReference type="Pfam" id="PF00072">
    <property type="entry name" value="Response_reg"/>
    <property type="match status" value="1"/>
</dbReference>
<dbReference type="InterPro" id="IPR001789">
    <property type="entry name" value="Sig_transdc_resp-reg_receiver"/>
</dbReference>
<keyword evidence="1 2" id="KW-0597">Phosphoprotein</keyword>
<evidence type="ECO:0000313" key="4">
    <source>
        <dbReference type="EMBL" id="MFC6662084.1"/>
    </source>
</evidence>
<comment type="caution">
    <text evidence="4">The sequence shown here is derived from an EMBL/GenBank/DDBJ whole genome shotgun (WGS) entry which is preliminary data.</text>
</comment>
<dbReference type="CDD" id="cd00156">
    <property type="entry name" value="REC"/>
    <property type="match status" value="1"/>
</dbReference>
<name>A0ABW1ZNR4_9DEIO</name>
<dbReference type="EMBL" id="JBHSWB010000001">
    <property type="protein sequence ID" value="MFC6662084.1"/>
    <property type="molecule type" value="Genomic_DNA"/>
</dbReference>
<keyword evidence="5" id="KW-1185">Reference proteome</keyword>
<dbReference type="SUPFAM" id="SSF52172">
    <property type="entry name" value="CheY-like"/>
    <property type="match status" value="1"/>
</dbReference>
<protein>
    <submittedName>
        <fullName evidence="4">Response regulator transcription factor</fullName>
    </submittedName>
</protein>
<sequence>MNPSDLTDPNNPTTVLVVDDSVSVRKALERILAPQGFAVRMADSAENALNTLDPMPDMILADILMPGMSGLELTRILGDQGVTVPIMLMSGIVDEVTQRDAQAAGACGVLRKPFTPGELLPAIEPHLRAALAARVPAAAETAPAASPTPAPSGPTETGPLAGLAQVSGLRGATLYGENGAVAAQTGAALPEAFGMYARFLLTAAHVGSAHVGQGDLGHLSLNYGGASVLLLPHGAGQLACVVSGPEVAGAVLGWRASQQN</sequence>
<accession>A0ABW1ZNR4</accession>
<reference evidence="5" key="1">
    <citation type="journal article" date="2019" name="Int. J. Syst. Evol. Microbiol.">
        <title>The Global Catalogue of Microorganisms (GCM) 10K type strain sequencing project: providing services to taxonomists for standard genome sequencing and annotation.</title>
        <authorList>
            <consortium name="The Broad Institute Genomics Platform"/>
            <consortium name="The Broad Institute Genome Sequencing Center for Infectious Disease"/>
            <person name="Wu L."/>
            <person name="Ma J."/>
        </authorList>
    </citation>
    <scope>NUCLEOTIDE SEQUENCE [LARGE SCALE GENOMIC DNA]</scope>
    <source>
        <strain evidence="5">CCUG 63830</strain>
    </source>
</reference>
<dbReference type="PANTHER" id="PTHR44591">
    <property type="entry name" value="STRESS RESPONSE REGULATOR PROTEIN 1"/>
    <property type="match status" value="1"/>
</dbReference>
<gene>
    <name evidence="4" type="ORF">ACFP90_18455</name>
</gene>
<feature type="modified residue" description="4-aspartylphosphate" evidence="2">
    <location>
        <position position="62"/>
    </location>
</feature>
<dbReference type="PANTHER" id="PTHR44591:SF3">
    <property type="entry name" value="RESPONSE REGULATORY DOMAIN-CONTAINING PROTEIN"/>
    <property type="match status" value="1"/>
</dbReference>
<proteinExistence type="predicted"/>
<dbReference type="SMART" id="SM00448">
    <property type="entry name" value="REC"/>
    <property type="match status" value="1"/>
</dbReference>
<dbReference type="InterPro" id="IPR011006">
    <property type="entry name" value="CheY-like_superfamily"/>
</dbReference>
<dbReference type="PROSITE" id="PS50110">
    <property type="entry name" value="RESPONSE_REGULATORY"/>
    <property type="match status" value="1"/>
</dbReference>
<dbReference type="Proteomes" id="UP001596317">
    <property type="component" value="Unassembled WGS sequence"/>
</dbReference>
<dbReference type="InterPro" id="IPR050595">
    <property type="entry name" value="Bact_response_regulator"/>
</dbReference>
<feature type="domain" description="Response regulatory" evidence="3">
    <location>
        <begin position="14"/>
        <end position="127"/>
    </location>
</feature>
<evidence type="ECO:0000256" key="2">
    <source>
        <dbReference type="PROSITE-ProRule" id="PRU00169"/>
    </source>
</evidence>
<dbReference type="Gene3D" id="3.40.50.2300">
    <property type="match status" value="1"/>
</dbReference>
<evidence type="ECO:0000313" key="5">
    <source>
        <dbReference type="Proteomes" id="UP001596317"/>
    </source>
</evidence>
<evidence type="ECO:0000256" key="1">
    <source>
        <dbReference type="ARBA" id="ARBA00022553"/>
    </source>
</evidence>